<keyword evidence="2" id="KW-1185">Reference proteome</keyword>
<dbReference type="Proteomes" id="UP001252688">
    <property type="component" value="Unassembled WGS sequence"/>
</dbReference>
<sequence length="123" mass="13879">MITNDDIEFMKLARAEILAGREFEVELLKEPVSELDVDTGERLNILHESVFVKAHVTEISGKQIQVEGGVLTTEGDIKVDINIDDWTPVKFFNYVGRKFRVIGANETGIGQRNRIEVLGELIH</sequence>
<accession>A0ABU2IIQ7</accession>
<evidence type="ECO:0000313" key="2">
    <source>
        <dbReference type="Proteomes" id="UP001252688"/>
    </source>
</evidence>
<protein>
    <recommendedName>
        <fullName evidence="3">Phage protein</fullName>
    </recommendedName>
</protein>
<name>A0ABU2IIQ7_9LIST</name>
<comment type="caution">
    <text evidence="1">The sequence shown here is derived from an EMBL/GenBank/DDBJ whole genome shotgun (WGS) entry which is preliminary data.</text>
</comment>
<dbReference type="EMBL" id="JASBAM010000001">
    <property type="protein sequence ID" value="MDT0112545.1"/>
    <property type="molecule type" value="Genomic_DNA"/>
</dbReference>
<evidence type="ECO:0008006" key="3">
    <source>
        <dbReference type="Google" id="ProtNLM"/>
    </source>
</evidence>
<organism evidence="1 2">
    <name type="scientific">Listeria cossartiae subsp. cayugensis</name>
    <dbReference type="NCBI Taxonomy" id="2713505"/>
    <lineage>
        <taxon>Bacteria</taxon>
        <taxon>Bacillati</taxon>
        <taxon>Bacillota</taxon>
        <taxon>Bacilli</taxon>
        <taxon>Bacillales</taxon>
        <taxon>Listeriaceae</taxon>
        <taxon>Listeria</taxon>
        <taxon>Listeria cossartiae</taxon>
    </lineage>
</organism>
<reference evidence="1 2" key="1">
    <citation type="submission" date="2023-05" db="EMBL/GenBank/DDBJ databases">
        <title>A Combination of Whole Genome Sequencing and Metagenomics Reveals Diversity of Listeria spp. in Soil Collected from the Nantahala National Forest.</title>
        <authorList>
            <person name="Wang J."/>
            <person name="Schamp C.N."/>
            <person name="Hudson L.K."/>
            <person name="Chaggar H.K."/>
            <person name="Bryan D.W."/>
            <person name="Radosevich M."/>
            <person name="Denes T.G."/>
        </authorList>
    </citation>
    <scope>NUCLEOTIDE SEQUENCE [LARGE SCALE GENOMIC DNA]</scope>
    <source>
        <strain evidence="1 2">UTK S2-0002</strain>
    </source>
</reference>
<dbReference type="RefSeq" id="WP_311177943.1">
    <property type="nucleotide sequence ID" value="NZ_JASAZZ010000001.1"/>
</dbReference>
<gene>
    <name evidence="1" type="ORF">QJV37_00215</name>
</gene>
<evidence type="ECO:0000313" key="1">
    <source>
        <dbReference type="EMBL" id="MDT0112545.1"/>
    </source>
</evidence>
<proteinExistence type="predicted"/>